<dbReference type="EMBL" id="CAMAPB010000016">
    <property type="protein sequence ID" value="CAH9056171.1"/>
    <property type="molecule type" value="Genomic_DNA"/>
</dbReference>
<name>A0A9W4QW10_PSEHA</name>
<gene>
    <name evidence="1" type="ORF">PSEHALCIP103_01401</name>
</gene>
<evidence type="ECO:0000313" key="2">
    <source>
        <dbReference type="Proteomes" id="UP001152447"/>
    </source>
</evidence>
<proteinExistence type="predicted"/>
<evidence type="ECO:0000313" key="1">
    <source>
        <dbReference type="EMBL" id="CAH9056171.1"/>
    </source>
</evidence>
<protein>
    <recommendedName>
        <fullName evidence="3">Orphan protein</fullName>
    </recommendedName>
</protein>
<dbReference type="RefSeq" id="WP_262976469.1">
    <property type="nucleotide sequence ID" value="NZ_CAMAPB010000016.1"/>
</dbReference>
<dbReference type="PROSITE" id="PS51257">
    <property type="entry name" value="PROKAR_LIPOPROTEIN"/>
    <property type="match status" value="1"/>
</dbReference>
<organism evidence="1 2">
    <name type="scientific">Pseudoalteromonas haloplanktis</name>
    <name type="common">Alteromonas haloplanktis</name>
    <dbReference type="NCBI Taxonomy" id="228"/>
    <lineage>
        <taxon>Bacteria</taxon>
        <taxon>Pseudomonadati</taxon>
        <taxon>Pseudomonadota</taxon>
        <taxon>Gammaproteobacteria</taxon>
        <taxon>Alteromonadales</taxon>
        <taxon>Pseudoalteromonadaceae</taxon>
        <taxon>Pseudoalteromonas</taxon>
    </lineage>
</organism>
<accession>A0A9W4QW10</accession>
<reference evidence="1" key="1">
    <citation type="submission" date="2022-07" db="EMBL/GenBank/DDBJ databases">
        <authorList>
            <person name="Criscuolo A."/>
        </authorList>
    </citation>
    <scope>NUCLEOTIDE SEQUENCE</scope>
    <source>
        <strain evidence="1">CIP103197</strain>
    </source>
</reference>
<keyword evidence="2" id="KW-1185">Reference proteome</keyword>
<evidence type="ECO:0008006" key="3">
    <source>
        <dbReference type="Google" id="ProtNLM"/>
    </source>
</evidence>
<sequence length="347" mass="39374">MKKTPIISLLFCLLLTSCSKPTDIFSSYEEAQSALISLNTALSAQPNSQVTQLSNEQLPFTDAYLERRHAIYQQLMQMQLSAEQTNQVNYLVIAERFPERYFAWPAQTNVLANMLTMAKNDAQYKNIEQWLRFVESQLEAAEQSNLKLNKVEHSYLKKYVQQAINRTNTPVELNAALSELNNYLADYKPRGSIGLSGLANGSQWYQSKLNYFANAVLSPLEWLSRIDSKFKSMQSQKQQTTVEASNASQLTTLLLTDSKIAGLDWLTGYTLLPLRANASQLEPADELLYMAMMETDLGVHYHAWTLSQARLNLLKRLNISEEEATLLVEDILFYPGQAFSFAPQLLN</sequence>
<dbReference type="Proteomes" id="UP001152447">
    <property type="component" value="Unassembled WGS sequence"/>
</dbReference>
<comment type="caution">
    <text evidence="1">The sequence shown here is derived from an EMBL/GenBank/DDBJ whole genome shotgun (WGS) entry which is preliminary data.</text>
</comment>
<dbReference type="AlphaFoldDB" id="A0A9W4QW10"/>